<evidence type="ECO:0000313" key="4">
    <source>
        <dbReference type="Proteomes" id="UP000245014"/>
    </source>
</evidence>
<reference evidence="3 4" key="1">
    <citation type="submission" date="2018-05" db="EMBL/GenBank/DDBJ databases">
        <title>Antimicrobial susceptibility testing and genomic analysis of Arcobacter skirrowii strains and one Arcobacter butzleri isolated from German poultry farms.</title>
        <authorList>
            <person name="Haenel I."/>
            <person name="Hotzel H."/>
            <person name="Tomaso H."/>
            <person name="Busch A."/>
        </authorList>
    </citation>
    <scope>NUCLEOTIDE SEQUENCE [LARGE SCALE GENOMIC DNA]</scope>
    <source>
        <strain evidence="4">v</strain>
    </source>
</reference>
<feature type="domain" description="Fibronectin type-III" evidence="2">
    <location>
        <begin position="329"/>
        <end position="424"/>
    </location>
</feature>
<dbReference type="InterPro" id="IPR003961">
    <property type="entry name" value="FN3_dom"/>
</dbReference>
<dbReference type="PROSITE" id="PS51257">
    <property type="entry name" value="PROKAR_LIPOPROTEIN"/>
    <property type="match status" value="1"/>
</dbReference>
<evidence type="ECO:0000256" key="1">
    <source>
        <dbReference type="SAM" id="SignalP"/>
    </source>
</evidence>
<dbReference type="GO" id="GO:0016020">
    <property type="term" value="C:membrane"/>
    <property type="evidence" value="ECO:0007669"/>
    <property type="project" value="UniProtKB-SubCell"/>
</dbReference>
<dbReference type="RefSeq" id="WP_109066556.1">
    <property type="nucleotide sequence ID" value="NZ_JAUQUQ010000001.1"/>
</dbReference>
<feature type="signal peptide" evidence="1">
    <location>
        <begin position="1"/>
        <end position="21"/>
    </location>
</feature>
<sequence length="424" mass="48388">MKKLIQLSLLTLLVLFLSSCANTFQNFGNSKVEIDESFETVDYDSIITISDMTSIGFEWKRVDDERVVGYNFYRANADKNETKLKLIYSSKNRFETHYVDKNLEPNTKYLYQISVKLKDNKESKTTKAYLAQTLPRLEGVQMGQAISNLPRKVKVVWQPHPDKRVGYYIVERFDSKSKKWSSVSGKINNRLSAEFIDMNLLDNTTYKYRIKAYTFENIESNPSLILEANTKPLPLPPSNLKASTDIPKKIYLVWEASSTLDVVSYDIYRSSSEKYGFSKIATVDSKTLDYTDELKGDNEKYFYKVVSVDKDKLESTQDITAILGSTLISPAKPILTLAQIQDKKAILNWKEGDSRAVAYNIIKKTKKGFLQTDTLIIKGVKDLRYEDFDVVAGLEYQYSVQAIDEFGLVSEASNETKVILPTAE</sequence>
<organism evidence="3 4">
    <name type="scientific">Aliarcobacter skirrowii</name>
    <dbReference type="NCBI Taxonomy" id="28200"/>
    <lineage>
        <taxon>Bacteria</taxon>
        <taxon>Pseudomonadati</taxon>
        <taxon>Campylobacterota</taxon>
        <taxon>Epsilonproteobacteria</taxon>
        <taxon>Campylobacterales</taxon>
        <taxon>Arcobacteraceae</taxon>
        <taxon>Aliarcobacter</taxon>
    </lineage>
</organism>
<comment type="caution">
    <text evidence="3">The sequence shown here is derived from an EMBL/GenBank/DDBJ whole genome shotgun (WGS) entry which is preliminary data.</text>
</comment>
<gene>
    <name evidence="3" type="ORF">DF188_06255</name>
</gene>
<dbReference type="STRING" id="28200.GCA_001572935_01844"/>
<keyword evidence="1" id="KW-0732">Signal</keyword>
<dbReference type="InterPro" id="IPR013783">
    <property type="entry name" value="Ig-like_fold"/>
</dbReference>
<accession>A0A2U2C097</accession>
<evidence type="ECO:0000313" key="3">
    <source>
        <dbReference type="EMBL" id="PWE21108.1"/>
    </source>
</evidence>
<dbReference type="PANTHER" id="PTHR46957:SF3">
    <property type="entry name" value="CYTOKINE RECEPTOR"/>
    <property type="match status" value="1"/>
</dbReference>
<dbReference type="SMART" id="SM00060">
    <property type="entry name" value="FN3"/>
    <property type="match status" value="4"/>
</dbReference>
<feature type="domain" description="Fibronectin type-III" evidence="2">
    <location>
        <begin position="136"/>
        <end position="233"/>
    </location>
</feature>
<dbReference type="Proteomes" id="UP000245014">
    <property type="component" value="Unassembled WGS sequence"/>
</dbReference>
<dbReference type="SUPFAM" id="SSF49265">
    <property type="entry name" value="Fibronectin type III"/>
    <property type="match status" value="3"/>
</dbReference>
<dbReference type="InterPro" id="IPR050713">
    <property type="entry name" value="RTP_Phos/Ushers"/>
</dbReference>
<dbReference type="PANTHER" id="PTHR46957">
    <property type="entry name" value="CYTOKINE RECEPTOR"/>
    <property type="match status" value="1"/>
</dbReference>
<dbReference type="InterPro" id="IPR036116">
    <property type="entry name" value="FN3_sf"/>
</dbReference>
<dbReference type="CDD" id="cd00063">
    <property type="entry name" value="FN3"/>
    <property type="match status" value="1"/>
</dbReference>
<dbReference type="PROSITE" id="PS50853">
    <property type="entry name" value="FN3"/>
    <property type="match status" value="2"/>
</dbReference>
<protein>
    <recommendedName>
        <fullName evidence="2">Fibronectin type-III domain-containing protein</fullName>
    </recommendedName>
</protein>
<evidence type="ECO:0000259" key="2">
    <source>
        <dbReference type="PROSITE" id="PS50853"/>
    </source>
</evidence>
<dbReference type="EMBL" id="QEYI01000004">
    <property type="protein sequence ID" value="PWE21108.1"/>
    <property type="molecule type" value="Genomic_DNA"/>
</dbReference>
<name>A0A2U2C097_9BACT</name>
<proteinExistence type="predicted"/>
<dbReference type="AlphaFoldDB" id="A0A2U2C097"/>
<feature type="chain" id="PRO_5015396607" description="Fibronectin type-III domain-containing protein" evidence="1">
    <location>
        <begin position="22"/>
        <end position="424"/>
    </location>
</feature>
<dbReference type="Gene3D" id="2.60.40.10">
    <property type="entry name" value="Immunoglobulins"/>
    <property type="match status" value="4"/>
</dbReference>